<reference evidence="2" key="1">
    <citation type="journal article" date="2023" name="Front. Plant Sci.">
        <title>Chromosomal-level genome assembly of Melastoma candidum provides insights into trichome evolution.</title>
        <authorList>
            <person name="Zhong Y."/>
            <person name="Wu W."/>
            <person name="Sun C."/>
            <person name="Zou P."/>
            <person name="Liu Y."/>
            <person name="Dai S."/>
            <person name="Zhou R."/>
        </authorList>
    </citation>
    <scope>NUCLEOTIDE SEQUENCE [LARGE SCALE GENOMIC DNA]</scope>
</reference>
<proteinExistence type="predicted"/>
<comment type="caution">
    <text evidence="1">The sequence shown here is derived from an EMBL/GenBank/DDBJ whole genome shotgun (WGS) entry which is preliminary data.</text>
</comment>
<organism evidence="1 2">
    <name type="scientific">Melastoma candidum</name>
    <dbReference type="NCBI Taxonomy" id="119954"/>
    <lineage>
        <taxon>Eukaryota</taxon>
        <taxon>Viridiplantae</taxon>
        <taxon>Streptophyta</taxon>
        <taxon>Embryophyta</taxon>
        <taxon>Tracheophyta</taxon>
        <taxon>Spermatophyta</taxon>
        <taxon>Magnoliopsida</taxon>
        <taxon>eudicotyledons</taxon>
        <taxon>Gunneridae</taxon>
        <taxon>Pentapetalae</taxon>
        <taxon>rosids</taxon>
        <taxon>malvids</taxon>
        <taxon>Myrtales</taxon>
        <taxon>Melastomataceae</taxon>
        <taxon>Melastomatoideae</taxon>
        <taxon>Melastomateae</taxon>
        <taxon>Melastoma</taxon>
    </lineage>
</organism>
<sequence>MGALAPLPVWVPEDDILLKNAVEAGASLESLAKGAVRFSRKYTIREVQDRWHALLYDPIVSAEACARMIEFEQSNPAKTTKGNSGGSKKRKSVRSCYYALRKRIRNEPFDPLGPHFLIAPGESSFGRDENCMLQDPSSSHFELKDSDMDIVKSVFPQIMVVDPGPGVDAGPCQKTHEDSIGPSFSNLPMEKDNLPSISQGNLCHGPKASPAGESNRLGGATCDDAGQANSLNSSTTEPLHTFGCSSPAPVLPIWKSVEEVPMPAMPLDMTLDGKDVCGGNMFTLGADMAANDTGTSGCETRVPVDELKGSAVHTDNYLLELSKTLLDFTKDEEMLLIDDQAKDPPDKSYYDGLSSLLISFPENSNPVMPVNPTDKPISENPKVNLSSTQNACSLDVTSKREPENTERKDSELPVASISDPMFPEAANDVCCCVLSTEDPDIPCNDDFVPKKPALVPSRIQRKASNNVLIASGNDFSGNQRTVERGPGSILKETPGQTHASSQNLGNHPAGSYDLKNELADMKSFHKVDSNEGHVLGTIQDQQASDANLVVDLAEMEQLMGVNSAESEEIESDDDVPYFSDIEAMVLDLDLDPDDQESNAHEKVLRYQSEEAKRAIVRLEQGAHSYMRRDIASHGAIAVLYGRHSKHYIKKHEVLLGRRTEGFSVDIDLGREGHNKISRRQAIIKLEKDGYFLLKNLGKCGILVNNKEVSPGHSLRLCSNSLIEVRGMPFVFETNDARIKRYLESLAGK</sequence>
<evidence type="ECO:0000313" key="2">
    <source>
        <dbReference type="Proteomes" id="UP001057402"/>
    </source>
</evidence>
<evidence type="ECO:0000313" key="1">
    <source>
        <dbReference type="EMBL" id="KAI4374948.1"/>
    </source>
</evidence>
<gene>
    <name evidence="1" type="ORF">MLD38_012880</name>
</gene>
<dbReference type="EMBL" id="CM042883">
    <property type="protein sequence ID" value="KAI4374948.1"/>
    <property type="molecule type" value="Genomic_DNA"/>
</dbReference>
<protein>
    <submittedName>
        <fullName evidence="1">Uncharacterized protein</fullName>
    </submittedName>
</protein>
<dbReference type="Proteomes" id="UP001057402">
    <property type="component" value="Chromosome 4"/>
</dbReference>
<name>A0ACB9R8W0_9MYRT</name>
<keyword evidence="2" id="KW-1185">Reference proteome</keyword>
<accession>A0ACB9R8W0</accession>